<comment type="catalytic activity">
    <reaction evidence="6 8">
        <text>hydrogencarbonate + H(+) = CO2 + H2O</text>
        <dbReference type="Rhea" id="RHEA:10748"/>
        <dbReference type="ChEBI" id="CHEBI:15377"/>
        <dbReference type="ChEBI" id="CHEBI:15378"/>
        <dbReference type="ChEBI" id="CHEBI:16526"/>
        <dbReference type="ChEBI" id="CHEBI:17544"/>
        <dbReference type="EC" id="4.2.1.1"/>
    </reaction>
</comment>
<dbReference type="AlphaFoldDB" id="A0A812L081"/>
<proteinExistence type="inferred from homology"/>
<keyword evidence="4 7" id="KW-0862">Zinc</keyword>
<comment type="function">
    <text evidence="8">Reversible hydration of carbon dioxide.</text>
</comment>
<dbReference type="EC" id="4.2.1.1" evidence="2 8"/>
<name>A0A812L081_9DINO</name>
<dbReference type="SMART" id="SM00947">
    <property type="entry name" value="Pro_CA"/>
    <property type="match status" value="1"/>
</dbReference>
<gene>
    <name evidence="9" type="primary">mtcA2</name>
    <name evidence="9" type="ORF">SNAT2548_LOCUS10130</name>
</gene>
<feature type="binding site" evidence="7">
    <location>
        <position position="27"/>
    </location>
    <ligand>
        <name>Zn(2+)</name>
        <dbReference type="ChEBI" id="CHEBI:29105"/>
    </ligand>
</feature>
<dbReference type="GO" id="GO:0004089">
    <property type="term" value="F:carbonate dehydratase activity"/>
    <property type="evidence" value="ECO:0007669"/>
    <property type="project" value="UniProtKB-UniRule"/>
</dbReference>
<comment type="similarity">
    <text evidence="1 8">Belongs to the beta-class carbonic anhydrase family.</text>
</comment>
<evidence type="ECO:0000256" key="7">
    <source>
        <dbReference type="PIRSR" id="PIRSR601765-1"/>
    </source>
</evidence>
<dbReference type="PANTHER" id="PTHR11002:SF76">
    <property type="entry name" value="CARBONIC ANHYDRASE"/>
    <property type="match status" value="1"/>
</dbReference>
<dbReference type="InterPro" id="IPR036874">
    <property type="entry name" value="Carbonic_anhydrase_sf"/>
</dbReference>
<dbReference type="Gene3D" id="3.40.1050.10">
    <property type="entry name" value="Carbonic anhydrase"/>
    <property type="match status" value="1"/>
</dbReference>
<dbReference type="OrthoDB" id="10248475at2759"/>
<evidence type="ECO:0000256" key="4">
    <source>
        <dbReference type="ARBA" id="ARBA00022833"/>
    </source>
</evidence>
<evidence type="ECO:0000256" key="8">
    <source>
        <dbReference type="RuleBase" id="RU003956"/>
    </source>
</evidence>
<organism evidence="9 10">
    <name type="scientific">Symbiodinium natans</name>
    <dbReference type="NCBI Taxonomy" id="878477"/>
    <lineage>
        <taxon>Eukaryota</taxon>
        <taxon>Sar</taxon>
        <taxon>Alveolata</taxon>
        <taxon>Dinophyceae</taxon>
        <taxon>Suessiales</taxon>
        <taxon>Symbiodiniaceae</taxon>
        <taxon>Symbiodinium</taxon>
    </lineage>
</organism>
<feature type="binding site" evidence="7">
    <location>
        <position position="84"/>
    </location>
    <ligand>
        <name>Zn(2+)</name>
        <dbReference type="ChEBI" id="CHEBI:29105"/>
    </ligand>
</feature>
<evidence type="ECO:0000256" key="3">
    <source>
        <dbReference type="ARBA" id="ARBA00022723"/>
    </source>
</evidence>
<dbReference type="Proteomes" id="UP000604046">
    <property type="component" value="Unassembled WGS sequence"/>
</dbReference>
<evidence type="ECO:0000256" key="1">
    <source>
        <dbReference type="ARBA" id="ARBA00006217"/>
    </source>
</evidence>
<dbReference type="PROSITE" id="PS51257">
    <property type="entry name" value="PROKAR_LIPOPROTEIN"/>
    <property type="match status" value="1"/>
</dbReference>
<keyword evidence="10" id="KW-1185">Reference proteome</keyword>
<dbReference type="PANTHER" id="PTHR11002">
    <property type="entry name" value="CARBONIC ANHYDRASE"/>
    <property type="match status" value="1"/>
</dbReference>
<feature type="binding site" evidence="7">
    <location>
        <position position="25"/>
    </location>
    <ligand>
        <name>Zn(2+)</name>
        <dbReference type="ChEBI" id="CHEBI:29105"/>
    </ligand>
</feature>
<keyword evidence="3 7" id="KW-0479">Metal-binding</keyword>
<dbReference type="InterPro" id="IPR001765">
    <property type="entry name" value="Carbonic_anhydrase"/>
</dbReference>
<evidence type="ECO:0000313" key="9">
    <source>
        <dbReference type="EMBL" id="CAE7236066.1"/>
    </source>
</evidence>
<dbReference type="CDD" id="cd00382">
    <property type="entry name" value="beta_CA"/>
    <property type="match status" value="1"/>
</dbReference>
<keyword evidence="5 8" id="KW-0456">Lyase</keyword>
<comment type="cofactor">
    <cofactor evidence="7">
        <name>Zn(2+)</name>
        <dbReference type="ChEBI" id="CHEBI:29105"/>
    </cofactor>
    <text evidence="7">Binds 1 zinc ion per subunit.</text>
</comment>
<comment type="caution">
    <text evidence="9">The sequence shown here is derived from an EMBL/GenBank/DDBJ whole genome shotgun (WGS) entry which is preliminary data.</text>
</comment>
<dbReference type="SUPFAM" id="SSF53056">
    <property type="entry name" value="beta-carbonic anhydrase, cab"/>
    <property type="match status" value="1"/>
</dbReference>
<sequence length="198" mass="20728">MPLAGKITRALAKQGQAPHTAIVGCADSRAALEAIFDAMPGDLFVLRNVGNSFTHAEGSVMGSLEFCTGTLQTQLILILGHTGCAAVRGATRAFLNSSENKVSKAGKALDSLLAGLSSVARGAALELGEDATEAEIANLAVQMNVFHTMDFLLTNSAFISDKVQKGEVDIQGGIYNLESGRVTFLGRSPNQSKIVNTF</sequence>
<evidence type="ECO:0000256" key="2">
    <source>
        <dbReference type="ARBA" id="ARBA00012925"/>
    </source>
</evidence>
<reference evidence="9" key="1">
    <citation type="submission" date="2021-02" db="EMBL/GenBank/DDBJ databases">
        <authorList>
            <person name="Dougan E. K."/>
            <person name="Rhodes N."/>
            <person name="Thang M."/>
            <person name="Chan C."/>
        </authorList>
    </citation>
    <scope>NUCLEOTIDE SEQUENCE</scope>
</reference>
<dbReference type="Pfam" id="PF00484">
    <property type="entry name" value="Pro_CA"/>
    <property type="match status" value="1"/>
</dbReference>
<evidence type="ECO:0000313" key="10">
    <source>
        <dbReference type="Proteomes" id="UP000604046"/>
    </source>
</evidence>
<protein>
    <recommendedName>
        <fullName evidence="2 8">Carbonic anhydrase</fullName>
        <ecNumber evidence="2 8">4.2.1.1</ecNumber>
    </recommendedName>
    <alternativeName>
        <fullName evidence="8">Carbonate dehydratase</fullName>
    </alternativeName>
</protein>
<evidence type="ECO:0000256" key="5">
    <source>
        <dbReference type="ARBA" id="ARBA00023239"/>
    </source>
</evidence>
<evidence type="ECO:0000256" key="6">
    <source>
        <dbReference type="ARBA" id="ARBA00048348"/>
    </source>
</evidence>
<feature type="binding site" evidence="7">
    <location>
        <position position="81"/>
    </location>
    <ligand>
        <name>Zn(2+)</name>
        <dbReference type="ChEBI" id="CHEBI:29105"/>
    </ligand>
</feature>
<dbReference type="EMBL" id="CAJNDS010000824">
    <property type="protein sequence ID" value="CAE7236066.1"/>
    <property type="molecule type" value="Genomic_DNA"/>
</dbReference>
<dbReference type="GO" id="GO:0008270">
    <property type="term" value="F:zinc ion binding"/>
    <property type="evidence" value="ECO:0007669"/>
    <property type="project" value="UniProtKB-UniRule"/>
</dbReference>
<accession>A0A812L081</accession>